<feature type="compositionally biased region" description="Basic residues" evidence="2">
    <location>
        <begin position="777"/>
        <end position="788"/>
    </location>
</feature>
<feature type="compositionally biased region" description="Basic and acidic residues" evidence="2">
    <location>
        <begin position="877"/>
        <end position="887"/>
    </location>
</feature>
<feature type="region of interest" description="Disordered" evidence="2">
    <location>
        <begin position="142"/>
        <end position="167"/>
    </location>
</feature>
<dbReference type="EMBL" id="JAACFV010000030">
    <property type="protein sequence ID" value="KAF7510394.1"/>
    <property type="molecule type" value="Genomic_DNA"/>
</dbReference>
<feature type="region of interest" description="Disordered" evidence="2">
    <location>
        <begin position="711"/>
        <end position="742"/>
    </location>
</feature>
<keyword evidence="1" id="KW-0175">Coiled coil</keyword>
<accession>A0A8H7AN10</accession>
<dbReference type="OrthoDB" id="185373at2759"/>
<sequence length="901" mass="101096">MQTVWSRSIRPQNTRCIPCSTPIPGTLSRRTTTGIFRKQLNAGDAFTLLLGPVLGGAFIADAKAKDKRRRQWNEKIAAAQAEVEEMRRNEVKPYSSTRRNLRRLPALSRSYSSASAIRLSVTDEEDSIEAVGYSSTLGPDHQDLLSAPVAQSHDGGPGHEFSEGLNQSNLDQKSIDRCKRLQRLVAIKLAIRMVLHIHIGKSPRYICNSTDYVYEPGHLPQNANELIRHLKRVRNSLRLMNSEDLRSSWRAYQILTRGDTCRLDEDICDLAGQLRRGEITVAQLVEQFAAKVLSSPESPTVRGYIPLLSVLSRARFDELGFMIDGTMIEARLPYDQHAVFILLWQYGKNKESHYFDRLLKKLTTDSANAQFGEQWEWRTINNTLIPVPPSKDPQTLQILIYTALKCNQPHRAEAWSTMLGYTRTGNMWLSHVIRNFLKYYSAHKNWHKGRTWMETALHQAEILAGQGVRHLQRIVFAMLDYCAAYGKRSLYQDILRAAVQCRLGVYRADPDLTLAQRSADILREWQSYHELAYNGETEALSSVQKARMFARKLGHIRELRPQGNNASNRARPVDGKEETGTGGTTRSSAEGLAELLADVDTHTSNSAHAEAEAAPWKELCRQQQTQLDSLRRQLEALRSGRDLDPASMGREHDKHPSKPEEKSTEVLQGIAFRAPDSQTFPRTEGQLNIMASMKIPSLAWRPISSAIRSKNIRDRSNNISSLPLPSQGKEQNQLLSKNPPRDVTSTKAAAILTIPKTLALLQKGTAVSPAEPTRPKPILRFHPPRPKRTGSQLQELRQQKLARNPDIQAPITPAPLSSESEEEEKKRIAPPHTTHPEAPTAPSTPVPTKAGEEKTAPPITPSTLQPPSLLPPYRILRIHESGSRPEEAENMQGGMAFSAWT</sequence>
<protein>
    <submittedName>
        <fullName evidence="3">Uncharacterized protein</fullName>
    </submittedName>
</protein>
<feature type="coiled-coil region" evidence="1">
    <location>
        <begin position="62"/>
        <end position="89"/>
    </location>
</feature>
<gene>
    <name evidence="3" type="ORF">GJ744_006673</name>
</gene>
<evidence type="ECO:0000313" key="3">
    <source>
        <dbReference type="EMBL" id="KAF7510394.1"/>
    </source>
</evidence>
<evidence type="ECO:0000256" key="2">
    <source>
        <dbReference type="SAM" id="MobiDB-lite"/>
    </source>
</evidence>
<comment type="caution">
    <text evidence="3">The sequence shown here is derived from an EMBL/GenBank/DDBJ whole genome shotgun (WGS) entry which is preliminary data.</text>
</comment>
<feature type="compositionally biased region" description="Low complexity" evidence="2">
    <location>
        <begin position="830"/>
        <end position="843"/>
    </location>
</feature>
<dbReference type="AlphaFoldDB" id="A0A8H7AN10"/>
<proteinExistence type="predicted"/>
<dbReference type="Proteomes" id="UP000606974">
    <property type="component" value="Unassembled WGS sequence"/>
</dbReference>
<name>A0A8H7AN10_9EURO</name>
<feature type="compositionally biased region" description="Polar residues" evidence="2">
    <location>
        <begin position="717"/>
        <end position="736"/>
    </location>
</feature>
<evidence type="ECO:0000313" key="4">
    <source>
        <dbReference type="Proteomes" id="UP000606974"/>
    </source>
</evidence>
<reference evidence="3" key="1">
    <citation type="submission" date="2020-02" db="EMBL/GenBank/DDBJ databases">
        <authorList>
            <person name="Palmer J.M."/>
        </authorList>
    </citation>
    <scope>NUCLEOTIDE SEQUENCE</scope>
    <source>
        <strain evidence="3">EPUS1.4</strain>
        <tissue evidence="3">Thallus</tissue>
    </source>
</reference>
<feature type="region of interest" description="Disordered" evidence="2">
    <location>
        <begin position="558"/>
        <end position="588"/>
    </location>
</feature>
<feature type="region of interest" description="Disordered" evidence="2">
    <location>
        <begin position="765"/>
        <end position="901"/>
    </location>
</feature>
<organism evidence="3 4">
    <name type="scientific">Endocarpon pusillum</name>
    <dbReference type="NCBI Taxonomy" id="364733"/>
    <lineage>
        <taxon>Eukaryota</taxon>
        <taxon>Fungi</taxon>
        <taxon>Dikarya</taxon>
        <taxon>Ascomycota</taxon>
        <taxon>Pezizomycotina</taxon>
        <taxon>Eurotiomycetes</taxon>
        <taxon>Chaetothyriomycetidae</taxon>
        <taxon>Verrucariales</taxon>
        <taxon>Verrucariaceae</taxon>
        <taxon>Endocarpon</taxon>
    </lineage>
</organism>
<feature type="compositionally biased region" description="Basic and acidic residues" evidence="2">
    <location>
        <begin position="638"/>
        <end position="664"/>
    </location>
</feature>
<feature type="region of interest" description="Disordered" evidence="2">
    <location>
        <begin position="638"/>
        <end position="665"/>
    </location>
</feature>
<keyword evidence="4" id="KW-1185">Reference proteome</keyword>
<evidence type="ECO:0000256" key="1">
    <source>
        <dbReference type="SAM" id="Coils"/>
    </source>
</evidence>